<protein>
    <submittedName>
        <fullName evidence="1">Uncharacterized protein</fullName>
    </submittedName>
</protein>
<reference evidence="1 2" key="1">
    <citation type="journal article" date="2018" name="Sci. Rep.">
        <title>Genomic signatures of local adaptation to the degree of environmental predictability in rotifers.</title>
        <authorList>
            <person name="Franch-Gras L."/>
            <person name="Hahn C."/>
            <person name="Garcia-Roger E.M."/>
            <person name="Carmona M.J."/>
            <person name="Serra M."/>
            <person name="Gomez A."/>
        </authorList>
    </citation>
    <scope>NUCLEOTIDE SEQUENCE [LARGE SCALE GENOMIC DNA]</scope>
    <source>
        <strain evidence="1">HYR1</strain>
    </source>
</reference>
<evidence type="ECO:0000313" key="2">
    <source>
        <dbReference type="Proteomes" id="UP000276133"/>
    </source>
</evidence>
<dbReference type="AlphaFoldDB" id="A0A3M7T3B4"/>
<comment type="caution">
    <text evidence="1">The sequence shown here is derived from an EMBL/GenBank/DDBJ whole genome shotgun (WGS) entry which is preliminary data.</text>
</comment>
<gene>
    <name evidence="1" type="ORF">BpHYR1_033552</name>
</gene>
<proteinExistence type="predicted"/>
<organism evidence="1 2">
    <name type="scientific">Brachionus plicatilis</name>
    <name type="common">Marine rotifer</name>
    <name type="synonym">Brachionus muelleri</name>
    <dbReference type="NCBI Taxonomy" id="10195"/>
    <lineage>
        <taxon>Eukaryota</taxon>
        <taxon>Metazoa</taxon>
        <taxon>Spiralia</taxon>
        <taxon>Gnathifera</taxon>
        <taxon>Rotifera</taxon>
        <taxon>Eurotatoria</taxon>
        <taxon>Monogononta</taxon>
        <taxon>Pseudotrocha</taxon>
        <taxon>Ploima</taxon>
        <taxon>Brachionidae</taxon>
        <taxon>Brachionus</taxon>
    </lineage>
</organism>
<accession>A0A3M7T3B4</accession>
<dbReference type="Proteomes" id="UP000276133">
    <property type="component" value="Unassembled WGS sequence"/>
</dbReference>
<dbReference type="EMBL" id="REGN01000385">
    <property type="protein sequence ID" value="RNA42318.1"/>
    <property type="molecule type" value="Genomic_DNA"/>
</dbReference>
<name>A0A3M7T3B4_BRAPC</name>
<sequence>MLFDLDTSRSLYDLVEIDSVNIRFCEVQFKRIEQSFKINCKNLAQDIQYGTICKVKARPTVLK</sequence>
<keyword evidence="2" id="KW-1185">Reference proteome</keyword>
<evidence type="ECO:0000313" key="1">
    <source>
        <dbReference type="EMBL" id="RNA42318.1"/>
    </source>
</evidence>